<dbReference type="EMBL" id="LSTO01000001">
    <property type="protein sequence ID" value="OWW20684.1"/>
    <property type="molecule type" value="Genomic_DNA"/>
</dbReference>
<dbReference type="GO" id="GO:0004781">
    <property type="term" value="F:sulfate adenylyltransferase (ATP) activity"/>
    <property type="evidence" value="ECO:0007669"/>
    <property type="project" value="TreeGrafter"/>
</dbReference>
<evidence type="ECO:0000256" key="5">
    <source>
        <dbReference type="ARBA" id="ARBA00022840"/>
    </source>
</evidence>
<dbReference type="NCBIfam" id="TIGR00455">
    <property type="entry name" value="apsK"/>
    <property type="match status" value="1"/>
</dbReference>
<evidence type="ECO:0000259" key="7">
    <source>
        <dbReference type="Pfam" id="PF01583"/>
    </source>
</evidence>
<dbReference type="EC" id="2.7.1.25" evidence="2 6"/>
<evidence type="ECO:0000256" key="4">
    <source>
        <dbReference type="ARBA" id="ARBA00022741"/>
    </source>
</evidence>
<evidence type="ECO:0000313" key="8">
    <source>
        <dbReference type="EMBL" id="OWW20684.1"/>
    </source>
</evidence>
<keyword evidence="5 6" id="KW-0067">ATP-binding</keyword>
<evidence type="ECO:0000256" key="2">
    <source>
        <dbReference type="ARBA" id="ARBA00012121"/>
    </source>
</evidence>
<dbReference type="InterPro" id="IPR050512">
    <property type="entry name" value="Sulf_AdTrans/APS_kinase"/>
</dbReference>
<name>A0A254TDJ8_9BURK</name>
<sequence length="174" mass="18919">MASPATPSCYWITGLPAAGKTTLGRALVSELTKRQLQSFLLDGDELRRGLSADLGLSDKDRAENIRRAGEVARLMASARIRVVCAFVSPFAADRQRVRALFPHGAFAEIYLSTPLDVCAGRDPKGLYAKARRGEISALTGFDAPYEVPAAPEFEFDTSRTSVDDMLVRILGREA</sequence>
<comment type="caution">
    <text evidence="8">The sequence shown here is derived from an EMBL/GenBank/DDBJ whole genome shotgun (WGS) entry which is preliminary data.</text>
</comment>
<evidence type="ECO:0000256" key="3">
    <source>
        <dbReference type="ARBA" id="ARBA00022679"/>
    </source>
</evidence>
<dbReference type="InterPro" id="IPR002891">
    <property type="entry name" value="APS"/>
</dbReference>
<evidence type="ECO:0000256" key="6">
    <source>
        <dbReference type="RuleBase" id="RU004347"/>
    </source>
</evidence>
<keyword evidence="3 6" id="KW-0808">Transferase</keyword>
<dbReference type="GO" id="GO:0070814">
    <property type="term" value="P:hydrogen sulfide biosynthetic process"/>
    <property type="evidence" value="ECO:0007669"/>
    <property type="project" value="UniProtKB-UniPathway"/>
</dbReference>
<dbReference type="PANTHER" id="PTHR42700">
    <property type="entry name" value="SULFATE ADENYLYLTRANSFERASE"/>
    <property type="match status" value="1"/>
</dbReference>
<dbReference type="GO" id="GO:0019379">
    <property type="term" value="P:sulfate assimilation, phosphoadenylyl sulfate reduction by phosphoadenylyl-sulfate reductase (thioredoxin)"/>
    <property type="evidence" value="ECO:0007669"/>
    <property type="project" value="TreeGrafter"/>
</dbReference>
<dbReference type="Proteomes" id="UP000197535">
    <property type="component" value="Unassembled WGS sequence"/>
</dbReference>
<dbReference type="CDD" id="cd02027">
    <property type="entry name" value="APSK"/>
    <property type="match status" value="1"/>
</dbReference>
<evidence type="ECO:0000256" key="1">
    <source>
        <dbReference type="ARBA" id="ARBA00001823"/>
    </source>
</evidence>
<feature type="domain" description="APS kinase" evidence="7">
    <location>
        <begin position="8"/>
        <end position="154"/>
    </location>
</feature>
<dbReference type="OrthoDB" id="9804504at2"/>
<comment type="catalytic activity">
    <reaction evidence="1 6">
        <text>adenosine 5'-phosphosulfate + ATP = 3'-phosphoadenylyl sulfate + ADP + H(+)</text>
        <dbReference type="Rhea" id="RHEA:24152"/>
        <dbReference type="ChEBI" id="CHEBI:15378"/>
        <dbReference type="ChEBI" id="CHEBI:30616"/>
        <dbReference type="ChEBI" id="CHEBI:58243"/>
        <dbReference type="ChEBI" id="CHEBI:58339"/>
        <dbReference type="ChEBI" id="CHEBI:456216"/>
        <dbReference type="EC" id="2.7.1.25"/>
    </reaction>
</comment>
<dbReference type="GO" id="GO:0004020">
    <property type="term" value="F:adenylylsulfate kinase activity"/>
    <property type="evidence" value="ECO:0007669"/>
    <property type="project" value="UniProtKB-EC"/>
</dbReference>
<evidence type="ECO:0000313" key="9">
    <source>
        <dbReference type="Proteomes" id="UP000197535"/>
    </source>
</evidence>
<comment type="pathway">
    <text evidence="6">Sulfur metabolism; hydrogen sulfide biosynthesis; sulfite from sulfate: step 2/3.</text>
</comment>
<dbReference type="GO" id="GO:0005737">
    <property type="term" value="C:cytoplasm"/>
    <property type="evidence" value="ECO:0007669"/>
    <property type="project" value="TreeGrafter"/>
</dbReference>
<comment type="function">
    <text evidence="6">Catalyzes the synthesis of activated sulfate.</text>
</comment>
<comment type="similarity">
    <text evidence="6">Belongs to the APS kinase family.</text>
</comment>
<keyword evidence="9" id="KW-1185">Reference proteome</keyword>
<dbReference type="SUPFAM" id="SSF52540">
    <property type="entry name" value="P-loop containing nucleoside triphosphate hydrolases"/>
    <property type="match status" value="1"/>
</dbReference>
<dbReference type="GO" id="GO:0010134">
    <property type="term" value="P:sulfate assimilation via adenylyl sulfate reduction"/>
    <property type="evidence" value="ECO:0007669"/>
    <property type="project" value="TreeGrafter"/>
</dbReference>
<dbReference type="RefSeq" id="WP_088707550.1">
    <property type="nucleotide sequence ID" value="NZ_LSTO01000001.1"/>
</dbReference>
<dbReference type="UniPathway" id="UPA00140">
    <property type="reaction ID" value="UER00205"/>
</dbReference>
<dbReference type="AlphaFoldDB" id="A0A254TDJ8"/>
<dbReference type="NCBIfam" id="NF003013">
    <property type="entry name" value="PRK03846.1"/>
    <property type="match status" value="1"/>
</dbReference>
<dbReference type="PANTHER" id="PTHR42700:SF1">
    <property type="entry name" value="SULFATE ADENYLYLTRANSFERASE"/>
    <property type="match status" value="1"/>
</dbReference>
<reference evidence="8 9" key="1">
    <citation type="submission" date="2016-02" db="EMBL/GenBank/DDBJ databases">
        <authorList>
            <person name="Wen L."/>
            <person name="He K."/>
            <person name="Yang H."/>
        </authorList>
    </citation>
    <scope>NUCLEOTIDE SEQUENCE [LARGE SCALE GENOMIC DNA]</scope>
    <source>
        <strain evidence="8 9">TSA40</strain>
    </source>
</reference>
<gene>
    <name evidence="8" type="ORF">AYR66_15520</name>
</gene>
<proteinExistence type="inferred from homology"/>
<dbReference type="InterPro" id="IPR059117">
    <property type="entry name" value="APS_kinase_dom"/>
</dbReference>
<protein>
    <recommendedName>
        <fullName evidence="2 6">Adenylyl-sulfate kinase</fullName>
        <ecNumber evidence="2 6">2.7.1.25</ecNumber>
    </recommendedName>
</protein>
<dbReference type="Pfam" id="PF01583">
    <property type="entry name" value="APS_kinase"/>
    <property type="match status" value="1"/>
</dbReference>
<organism evidence="8 9">
    <name type="scientific">Noviherbaspirillum denitrificans</name>
    <dbReference type="NCBI Taxonomy" id="1968433"/>
    <lineage>
        <taxon>Bacteria</taxon>
        <taxon>Pseudomonadati</taxon>
        <taxon>Pseudomonadota</taxon>
        <taxon>Betaproteobacteria</taxon>
        <taxon>Burkholderiales</taxon>
        <taxon>Oxalobacteraceae</taxon>
        <taxon>Noviherbaspirillum</taxon>
    </lineage>
</organism>
<dbReference type="InterPro" id="IPR027417">
    <property type="entry name" value="P-loop_NTPase"/>
</dbReference>
<dbReference type="Gene3D" id="3.40.50.300">
    <property type="entry name" value="P-loop containing nucleotide triphosphate hydrolases"/>
    <property type="match status" value="1"/>
</dbReference>
<accession>A0A254TDJ8</accession>
<keyword evidence="4 6" id="KW-0547">Nucleotide-binding</keyword>
<dbReference type="GO" id="GO:0005524">
    <property type="term" value="F:ATP binding"/>
    <property type="evidence" value="ECO:0007669"/>
    <property type="project" value="UniProtKB-KW"/>
</dbReference>
<keyword evidence="6 8" id="KW-0418">Kinase</keyword>